<proteinExistence type="predicted"/>
<feature type="chain" id="PRO_5006421138" description="Extracellular protein" evidence="1">
    <location>
        <begin position="22"/>
        <end position="168"/>
    </location>
</feature>
<evidence type="ECO:0008006" key="4">
    <source>
        <dbReference type="Google" id="ProtNLM"/>
    </source>
</evidence>
<dbReference type="Proteomes" id="UP000050920">
    <property type="component" value="Unassembled WGS sequence"/>
</dbReference>
<evidence type="ECO:0000313" key="3">
    <source>
        <dbReference type="Proteomes" id="UP000050920"/>
    </source>
</evidence>
<gene>
    <name evidence="2" type="ORF">DY78_GL001029</name>
</gene>
<dbReference type="RefSeq" id="WP_024626095.1">
    <property type="nucleotide sequence ID" value="NZ_AYGX02000136.1"/>
</dbReference>
<name>A0A0R2NKW3_9LACO</name>
<dbReference type="AlphaFoldDB" id="A0A0R2NKW3"/>
<comment type="caution">
    <text evidence="2">The sequence shown here is derived from an EMBL/GenBank/DDBJ whole genome shotgun (WGS) entry which is preliminary data.</text>
</comment>
<organism evidence="2 3">
    <name type="scientific">Lactiplantibacillus fabifermentans DSM 21115</name>
    <dbReference type="NCBI Taxonomy" id="1413187"/>
    <lineage>
        <taxon>Bacteria</taxon>
        <taxon>Bacillati</taxon>
        <taxon>Bacillota</taxon>
        <taxon>Bacilli</taxon>
        <taxon>Lactobacillales</taxon>
        <taxon>Lactobacillaceae</taxon>
        <taxon>Lactiplantibacillus</taxon>
    </lineage>
</organism>
<feature type="signal peptide" evidence="1">
    <location>
        <begin position="1"/>
        <end position="21"/>
    </location>
</feature>
<evidence type="ECO:0000256" key="1">
    <source>
        <dbReference type="SAM" id="SignalP"/>
    </source>
</evidence>
<accession>A0A0R2NKW3</accession>
<sequence length="168" mass="19165">MLLALLSFTVLWLGLNAPAQAMSNVKTMPASLRGTWYEGMSGHEYSQYKLQKNSSGFKDINRKNKVSNSYKAQVVKKLKGFSGKPKYAVIQKQKNGWYGISYNFANGISQMKRGTYKLKGRKYTVLYRVDLSAVDHQYIQKKIRVNVLFHKRINGVHTTLVSSKGMFK</sequence>
<evidence type="ECO:0000313" key="2">
    <source>
        <dbReference type="EMBL" id="KRO26373.1"/>
    </source>
</evidence>
<keyword evidence="3" id="KW-1185">Reference proteome</keyword>
<keyword evidence="1" id="KW-0732">Signal</keyword>
<protein>
    <recommendedName>
        <fullName evidence="4">Extracellular protein</fullName>
    </recommendedName>
</protein>
<reference evidence="2 3" key="1">
    <citation type="journal article" date="2015" name="Genome Announc.">
        <title>Expanding the biotechnology potential of lactobacilli through comparative genomics of 213 strains and associated genera.</title>
        <authorList>
            <person name="Sun Z."/>
            <person name="Harris H.M."/>
            <person name="McCann A."/>
            <person name="Guo C."/>
            <person name="Argimon S."/>
            <person name="Zhang W."/>
            <person name="Yang X."/>
            <person name="Jeffery I.B."/>
            <person name="Cooney J.C."/>
            <person name="Kagawa T.F."/>
            <person name="Liu W."/>
            <person name="Song Y."/>
            <person name="Salvetti E."/>
            <person name="Wrobel A."/>
            <person name="Rasinkangas P."/>
            <person name="Parkhill J."/>
            <person name="Rea M.C."/>
            <person name="O'Sullivan O."/>
            <person name="Ritari J."/>
            <person name="Douillard F.P."/>
            <person name="Paul Ross R."/>
            <person name="Yang R."/>
            <person name="Briner A.E."/>
            <person name="Felis G.E."/>
            <person name="de Vos W.M."/>
            <person name="Barrangou R."/>
            <person name="Klaenhammer T.R."/>
            <person name="Caufield P.W."/>
            <person name="Cui Y."/>
            <person name="Zhang H."/>
            <person name="O'Toole P.W."/>
        </authorList>
    </citation>
    <scope>NUCLEOTIDE SEQUENCE [LARGE SCALE GENOMIC DNA]</scope>
    <source>
        <strain evidence="2 3">DSM 21115</strain>
    </source>
</reference>
<dbReference type="EMBL" id="AYGX02000136">
    <property type="protein sequence ID" value="KRO26373.1"/>
    <property type="molecule type" value="Genomic_DNA"/>
</dbReference>